<protein>
    <submittedName>
        <fullName evidence="1">Uncharacterized protein</fullName>
    </submittedName>
</protein>
<dbReference type="EMBL" id="WSTB01000007">
    <property type="protein sequence ID" value="MWB95550.1"/>
    <property type="molecule type" value="Genomic_DNA"/>
</dbReference>
<sequence length="231" mass="27305">MNNIRETESLQKSIWHELGHCFVNVIMGYKLKKFQIQYNHSKTYVNTKLIEEKYWTGCVETDNEKNILEKIESPKHLSSSIINYFIGSIFETACLSVIKNEREKALQIFCNKTNGSDYVKYLYLVSKIENIKIDYIKYFNLLDKEVFRNTELHNSIKFLVKKIDDEKMIITNEAVKKVYILNTQTISFIQLEIKNILENNENLNIENCIIDLENEIKKYPIARICNPCPQR</sequence>
<organism evidence="1 2">
    <name type="scientific">Flavobacterium hydrocarbonoxydans</name>
    <dbReference type="NCBI Taxonomy" id="2683249"/>
    <lineage>
        <taxon>Bacteria</taxon>
        <taxon>Pseudomonadati</taxon>
        <taxon>Bacteroidota</taxon>
        <taxon>Flavobacteriia</taxon>
        <taxon>Flavobacteriales</taxon>
        <taxon>Flavobacteriaceae</taxon>
        <taxon>Flavobacterium</taxon>
    </lineage>
</organism>
<proteinExistence type="predicted"/>
<evidence type="ECO:0000313" key="2">
    <source>
        <dbReference type="Proteomes" id="UP000471501"/>
    </source>
</evidence>
<dbReference type="RefSeq" id="WP_160375472.1">
    <property type="nucleotide sequence ID" value="NZ_WSTB01000007.1"/>
</dbReference>
<name>A0A6I4NMJ6_9FLAO</name>
<evidence type="ECO:0000313" key="1">
    <source>
        <dbReference type="EMBL" id="MWB95550.1"/>
    </source>
</evidence>
<dbReference type="Proteomes" id="UP000471501">
    <property type="component" value="Unassembled WGS sequence"/>
</dbReference>
<dbReference type="AlphaFoldDB" id="A0A6I4NMJ6"/>
<comment type="caution">
    <text evidence="1">The sequence shown here is derived from an EMBL/GenBank/DDBJ whole genome shotgun (WGS) entry which is preliminary data.</text>
</comment>
<keyword evidence="2" id="KW-1185">Reference proteome</keyword>
<accession>A0A6I4NMJ6</accession>
<reference evidence="1 2" key="1">
    <citation type="submission" date="2019-12" db="EMBL/GenBank/DDBJ databases">
        <authorList>
            <person name="Kim Y.S."/>
        </authorList>
    </citation>
    <scope>NUCLEOTIDE SEQUENCE [LARGE SCALE GENOMIC DNA]</scope>
    <source>
        <strain evidence="1 2">GA093</strain>
    </source>
</reference>
<gene>
    <name evidence="1" type="ORF">GON26_14360</name>
</gene>